<dbReference type="InterPro" id="IPR018289">
    <property type="entry name" value="MULE_transposase_dom"/>
</dbReference>
<dbReference type="Proteomes" id="UP001278500">
    <property type="component" value="Unassembled WGS sequence"/>
</dbReference>
<evidence type="ECO:0000313" key="4">
    <source>
        <dbReference type="Proteomes" id="UP001278500"/>
    </source>
</evidence>
<evidence type="ECO:0000259" key="2">
    <source>
        <dbReference type="Pfam" id="PF10551"/>
    </source>
</evidence>
<evidence type="ECO:0000256" key="1">
    <source>
        <dbReference type="SAM" id="Phobius"/>
    </source>
</evidence>
<keyword evidence="1" id="KW-0812">Transmembrane</keyword>
<proteinExistence type="predicted"/>
<dbReference type="Pfam" id="PF10551">
    <property type="entry name" value="MULE"/>
    <property type="match status" value="1"/>
</dbReference>
<protein>
    <recommendedName>
        <fullName evidence="2">MULE transposase domain-containing protein</fullName>
    </recommendedName>
</protein>
<dbReference type="EMBL" id="JAUEPP010000005">
    <property type="protein sequence ID" value="KAK3343017.1"/>
    <property type="molecule type" value="Genomic_DNA"/>
</dbReference>
<feature type="transmembrane region" description="Helical" evidence="1">
    <location>
        <begin position="6"/>
        <end position="29"/>
    </location>
</feature>
<feature type="non-terminal residue" evidence="3">
    <location>
        <position position="1"/>
    </location>
</feature>
<accession>A0AAE0MS40</accession>
<reference evidence="3" key="2">
    <citation type="submission" date="2023-06" db="EMBL/GenBank/DDBJ databases">
        <authorList>
            <consortium name="Lawrence Berkeley National Laboratory"/>
            <person name="Haridas S."/>
            <person name="Hensen N."/>
            <person name="Bonometti L."/>
            <person name="Westerberg I."/>
            <person name="Brannstrom I.O."/>
            <person name="Guillou S."/>
            <person name="Cros-Aarteil S."/>
            <person name="Calhoun S."/>
            <person name="Kuo A."/>
            <person name="Mondo S."/>
            <person name="Pangilinan J."/>
            <person name="Riley R."/>
            <person name="Labutti K."/>
            <person name="Andreopoulos B."/>
            <person name="Lipzen A."/>
            <person name="Chen C."/>
            <person name="Yanf M."/>
            <person name="Daum C."/>
            <person name="Ng V."/>
            <person name="Clum A."/>
            <person name="Steindorff A."/>
            <person name="Ohm R."/>
            <person name="Martin F."/>
            <person name="Silar P."/>
            <person name="Natvig D."/>
            <person name="Lalanne C."/>
            <person name="Gautier V."/>
            <person name="Ament-Velasquez S.L."/>
            <person name="Kruys A."/>
            <person name="Hutchinson M.I."/>
            <person name="Powell A.J."/>
            <person name="Barry K."/>
            <person name="Miller A.N."/>
            <person name="Grigoriev I.V."/>
            <person name="Debuchy R."/>
            <person name="Gladieux P."/>
            <person name="Thoren M.H."/>
            <person name="Johannesson H."/>
        </authorList>
    </citation>
    <scope>NUCLEOTIDE SEQUENCE</scope>
    <source>
        <strain evidence="3">CBS 560.94</strain>
    </source>
</reference>
<keyword evidence="4" id="KW-1185">Reference proteome</keyword>
<feature type="domain" description="MULE transposase" evidence="2">
    <location>
        <begin position="27"/>
        <end position="100"/>
    </location>
</feature>
<organism evidence="3 4">
    <name type="scientific">Neurospora tetraspora</name>
    <dbReference type="NCBI Taxonomy" id="94610"/>
    <lineage>
        <taxon>Eukaryota</taxon>
        <taxon>Fungi</taxon>
        <taxon>Dikarya</taxon>
        <taxon>Ascomycota</taxon>
        <taxon>Pezizomycotina</taxon>
        <taxon>Sordariomycetes</taxon>
        <taxon>Sordariomycetidae</taxon>
        <taxon>Sordariales</taxon>
        <taxon>Sordariaceae</taxon>
        <taxon>Neurospora</taxon>
    </lineage>
</organism>
<comment type="caution">
    <text evidence="3">The sequence shown here is derived from an EMBL/GenBank/DDBJ whole genome shotgun (WGS) entry which is preliminary data.</text>
</comment>
<sequence length="101" mass="11937">EDPERLLSLIFTFPAYISMVKIFPEIIIINNTYNTNRFNYPFYQISNVSSISSIFNYIFSIINDEKEVAFNFLIEATYKIRSQYNLPAPSIIITNKYKEMK</sequence>
<name>A0AAE0MS40_9PEZI</name>
<dbReference type="GeneID" id="87861863"/>
<dbReference type="AlphaFoldDB" id="A0AAE0MS40"/>
<gene>
    <name evidence="3" type="ORF">B0H65DRAFT_427801</name>
</gene>
<reference evidence="3" key="1">
    <citation type="journal article" date="2023" name="Mol. Phylogenet. Evol.">
        <title>Genome-scale phylogeny and comparative genomics of the fungal order Sordariales.</title>
        <authorList>
            <person name="Hensen N."/>
            <person name="Bonometti L."/>
            <person name="Westerberg I."/>
            <person name="Brannstrom I.O."/>
            <person name="Guillou S."/>
            <person name="Cros-Aarteil S."/>
            <person name="Calhoun S."/>
            <person name="Haridas S."/>
            <person name="Kuo A."/>
            <person name="Mondo S."/>
            <person name="Pangilinan J."/>
            <person name="Riley R."/>
            <person name="LaButti K."/>
            <person name="Andreopoulos B."/>
            <person name="Lipzen A."/>
            <person name="Chen C."/>
            <person name="Yan M."/>
            <person name="Daum C."/>
            <person name="Ng V."/>
            <person name="Clum A."/>
            <person name="Steindorff A."/>
            <person name="Ohm R.A."/>
            <person name="Martin F."/>
            <person name="Silar P."/>
            <person name="Natvig D.O."/>
            <person name="Lalanne C."/>
            <person name="Gautier V."/>
            <person name="Ament-Velasquez S.L."/>
            <person name="Kruys A."/>
            <person name="Hutchinson M.I."/>
            <person name="Powell A.J."/>
            <person name="Barry K."/>
            <person name="Miller A.N."/>
            <person name="Grigoriev I.V."/>
            <person name="Debuchy R."/>
            <person name="Gladieux P."/>
            <person name="Hiltunen Thoren M."/>
            <person name="Johannesson H."/>
        </authorList>
    </citation>
    <scope>NUCLEOTIDE SEQUENCE</scope>
    <source>
        <strain evidence="3">CBS 560.94</strain>
    </source>
</reference>
<evidence type="ECO:0000313" key="3">
    <source>
        <dbReference type="EMBL" id="KAK3343017.1"/>
    </source>
</evidence>
<dbReference type="RefSeq" id="XP_062680810.1">
    <property type="nucleotide sequence ID" value="XM_062824709.1"/>
</dbReference>
<keyword evidence="1" id="KW-1133">Transmembrane helix</keyword>
<keyword evidence="1" id="KW-0472">Membrane</keyword>